<dbReference type="RefSeq" id="WP_190954055.1">
    <property type="nucleotide sequence ID" value="NZ_JACJTU010000003.1"/>
</dbReference>
<evidence type="ECO:0000313" key="1">
    <source>
        <dbReference type="EMBL" id="MBD2733310.1"/>
    </source>
</evidence>
<reference evidence="1 2" key="1">
    <citation type="journal article" date="2020" name="ISME J.">
        <title>Comparative genomics reveals insights into cyanobacterial evolution and habitat adaptation.</title>
        <authorList>
            <person name="Chen M.Y."/>
            <person name="Teng W.K."/>
            <person name="Zhao L."/>
            <person name="Hu C.X."/>
            <person name="Zhou Y.K."/>
            <person name="Han B.P."/>
            <person name="Song L.R."/>
            <person name="Shu W.S."/>
        </authorList>
    </citation>
    <scope>NUCLEOTIDE SEQUENCE [LARGE SCALE GENOMIC DNA]</scope>
    <source>
        <strain evidence="1 2">FACHB-159</strain>
    </source>
</reference>
<gene>
    <name evidence="1" type="ORF">H6H03_05190</name>
</gene>
<accession>A0ABR8K1L9</accession>
<evidence type="ECO:0000313" key="2">
    <source>
        <dbReference type="Proteomes" id="UP000637383"/>
    </source>
</evidence>
<dbReference type="EMBL" id="JACJTU010000003">
    <property type="protein sequence ID" value="MBD2733310.1"/>
    <property type="molecule type" value="Genomic_DNA"/>
</dbReference>
<organism evidence="1 2">
    <name type="scientific">Nostoc paludosum FACHB-159</name>
    <dbReference type="NCBI Taxonomy" id="2692908"/>
    <lineage>
        <taxon>Bacteria</taxon>
        <taxon>Bacillati</taxon>
        <taxon>Cyanobacteriota</taxon>
        <taxon>Cyanophyceae</taxon>
        <taxon>Nostocales</taxon>
        <taxon>Nostocaceae</taxon>
        <taxon>Nostoc</taxon>
    </lineage>
</organism>
<name>A0ABR8K1L9_9NOSO</name>
<protein>
    <submittedName>
        <fullName evidence="1">Uncharacterized protein</fullName>
    </submittedName>
</protein>
<sequence length="172" mass="19196">MNYKTIVLIGFFTIGSGLYNIKSVNAYDSSVKPSVTTDYTLIDSQPSSFKISQIVTEASSPLYVNWKLEYSIDGILYESILRMEGYSGTMRTKYFNALINQTDVIDQTMELKSSSQGLILLGSNPVDANTKIPDPTYIPDNFLFQIRPNGSFVVITCDRNSRCSDVDLAVVR</sequence>
<proteinExistence type="predicted"/>
<dbReference type="Proteomes" id="UP000637383">
    <property type="component" value="Unassembled WGS sequence"/>
</dbReference>
<keyword evidence="2" id="KW-1185">Reference proteome</keyword>
<comment type="caution">
    <text evidence="1">The sequence shown here is derived from an EMBL/GenBank/DDBJ whole genome shotgun (WGS) entry which is preliminary data.</text>
</comment>